<comment type="function">
    <text evidence="2 16">Cell wall formation.</text>
</comment>
<keyword evidence="9 16" id="KW-0521">NADP</keyword>
<dbReference type="Proteomes" id="UP000178254">
    <property type="component" value="Unassembled WGS sequence"/>
</dbReference>
<dbReference type="InterPro" id="IPR036318">
    <property type="entry name" value="FAD-bd_PCMH-like_sf"/>
</dbReference>
<dbReference type="GO" id="GO:0071555">
    <property type="term" value="P:cell wall organization"/>
    <property type="evidence" value="ECO:0007669"/>
    <property type="project" value="UniProtKB-KW"/>
</dbReference>
<keyword evidence="14 16" id="KW-0961">Cell wall biogenesis/degradation</keyword>
<dbReference type="InterPro" id="IPR003170">
    <property type="entry name" value="MurB"/>
</dbReference>
<evidence type="ECO:0000256" key="14">
    <source>
        <dbReference type="ARBA" id="ARBA00023316"/>
    </source>
</evidence>
<keyword evidence="12 16" id="KW-0560">Oxidoreductase</keyword>
<sequence length="313" mass="34412">MNGLYNELKNFGQVKTNILLAKFTTFKIGGPAKFLVEVTESEKLGKLLTYLTSAGEDYFVLAGGSNLLLPDAGLDKVVVQVKTNKIELLPDNQIFADAGVQMAAVVGLALKNNLTGMEWGIGVPGSVGGAVRGNAGAMGQDTWHVLKLVRAWQNNETRDWTPDECGFTYRSSAFKTNEALVLSAIYQLQLGDRAQITTAMQTYLKQRTGRYPSFPSAGSFFKNNDLDKWQKDLKELPPLFIERKKIPTGWLIEQCGLAGYTVGGAKISDEHGNFLINFDNATQTDVLTIMEKAQTEVYNKFGINLEPEVEIVS</sequence>
<comment type="similarity">
    <text evidence="16">Belongs to the MurB family.</text>
</comment>
<dbReference type="InterPro" id="IPR016167">
    <property type="entry name" value="FAD-bd_PCMH_sub1"/>
</dbReference>
<evidence type="ECO:0000256" key="15">
    <source>
        <dbReference type="ARBA" id="ARBA00048914"/>
    </source>
</evidence>
<evidence type="ECO:0000256" key="2">
    <source>
        <dbReference type="ARBA" id="ARBA00003921"/>
    </source>
</evidence>
<comment type="catalytic activity">
    <reaction evidence="15 16">
        <text>UDP-N-acetyl-alpha-D-muramate + NADP(+) = UDP-N-acetyl-3-O-(1-carboxyvinyl)-alpha-D-glucosamine + NADPH + H(+)</text>
        <dbReference type="Rhea" id="RHEA:12248"/>
        <dbReference type="ChEBI" id="CHEBI:15378"/>
        <dbReference type="ChEBI" id="CHEBI:57783"/>
        <dbReference type="ChEBI" id="CHEBI:58349"/>
        <dbReference type="ChEBI" id="CHEBI:68483"/>
        <dbReference type="ChEBI" id="CHEBI:70757"/>
        <dbReference type="EC" id="1.3.1.98"/>
    </reaction>
</comment>
<gene>
    <name evidence="16" type="primary">murB</name>
    <name evidence="18" type="ORF">A2538_02075</name>
</gene>
<dbReference type="Pfam" id="PF02873">
    <property type="entry name" value="MurB_C"/>
    <property type="match status" value="1"/>
</dbReference>
<evidence type="ECO:0000313" key="18">
    <source>
        <dbReference type="EMBL" id="OGH94066.1"/>
    </source>
</evidence>
<dbReference type="GO" id="GO:0009252">
    <property type="term" value="P:peptidoglycan biosynthetic process"/>
    <property type="evidence" value="ECO:0007669"/>
    <property type="project" value="UniProtKB-UniRule"/>
</dbReference>
<dbReference type="UniPathway" id="UPA00219"/>
<proteinExistence type="inferred from homology"/>
<evidence type="ECO:0000313" key="19">
    <source>
        <dbReference type="Proteomes" id="UP000178254"/>
    </source>
</evidence>
<dbReference type="InterPro" id="IPR036635">
    <property type="entry name" value="MurB_C_sf"/>
</dbReference>
<dbReference type="SUPFAM" id="SSF56176">
    <property type="entry name" value="FAD-binding/transporter-associated domain-like"/>
    <property type="match status" value="1"/>
</dbReference>
<evidence type="ECO:0000256" key="8">
    <source>
        <dbReference type="ARBA" id="ARBA00022827"/>
    </source>
</evidence>
<dbReference type="GO" id="GO:0071949">
    <property type="term" value="F:FAD binding"/>
    <property type="evidence" value="ECO:0007669"/>
    <property type="project" value="InterPro"/>
</dbReference>
<evidence type="ECO:0000256" key="9">
    <source>
        <dbReference type="ARBA" id="ARBA00022857"/>
    </source>
</evidence>
<dbReference type="HAMAP" id="MF_00037">
    <property type="entry name" value="MurB"/>
    <property type="match status" value="1"/>
</dbReference>
<dbReference type="InterPro" id="IPR016166">
    <property type="entry name" value="FAD-bd_PCMH"/>
</dbReference>
<organism evidence="18 19">
    <name type="scientific">Candidatus Magasanikbacteria bacterium RIFOXYD2_FULL_41_14</name>
    <dbReference type="NCBI Taxonomy" id="1798709"/>
    <lineage>
        <taxon>Bacteria</taxon>
        <taxon>Candidatus Magasanikiibacteriota</taxon>
    </lineage>
</organism>
<dbReference type="Gene3D" id="3.30.465.10">
    <property type="match status" value="1"/>
</dbReference>
<dbReference type="Gene3D" id="3.30.43.10">
    <property type="entry name" value="Uridine Diphospho-n-acetylenolpyruvylglucosamine Reductase, domain 2"/>
    <property type="match status" value="1"/>
</dbReference>
<feature type="active site" description="Proton donor" evidence="16">
    <location>
        <position position="219"/>
    </location>
</feature>
<evidence type="ECO:0000256" key="3">
    <source>
        <dbReference type="ARBA" id="ARBA00004496"/>
    </source>
</evidence>
<dbReference type="EMBL" id="MFRE01000012">
    <property type="protein sequence ID" value="OGH94066.1"/>
    <property type="molecule type" value="Genomic_DNA"/>
</dbReference>
<evidence type="ECO:0000256" key="11">
    <source>
        <dbReference type="ARBA" id="ARBA00022984"/>
    </source>
</evidence>
<evidence type="ECO:0000256" key="7">
    <source>
        <dbReference type="ARBA" id="ARBA00022630"/>
    </source>
</evidence>
<evidence type="ECO:0000259" key="17">
    <source>
        <dbReference type="PROSITE" id="PS51387"/>
    </source>
</evidence>
<evidence type="ECO:0000256" key="13">
    <source>
        <dbReference type="ARBA" id="ARBA00023306"/>
    </source>
</evidence>
<keyword evidence="6 16" id="KW-0132">Cell division</keyword>
<keyword evidence="13 16" id="KW-0131">Cell cycle</keyword>
<evidence type="ECO:0000256" key="4">
    <source>
        <dbReference type="ARBA" id="ARBA00004752"/>
    </source>
</evidence>
<feature type="active site" evidence="16">
    <location>
        <position position="170"/>
    </location>
</feature>
<dbReference type="AlphaFoldDB" id="A0A1F6PD25"/>
<keyword evidence="8 16" id="KW-0274">FAD</keyword>
<feature type="domain" description="FAD-binding PCMH-type" evidence="17">
    <location>
        <begin position="27"/>
        <end position="206"/>
    </location>
</feature>
<keyword evidence="5 16" id="KW-0963">Cytoplasm</keyword>
<evidence type="ECO:0000256" key="10">
    <source>
        <dbReference type="ARBA" id="ARBA00022960"/>
    </source>
</evidence>
<reference evidence="18 19" key="1">
    <citation type="journal article" date="2016" name="Nat. Commun.">
        <title>Thousands of microbial genomes shed light on interconnected biogeochemical processes in an aquifer system.</title>
        <authorList>
            <person name="Anantharaman K."/>
            <person name="Brown C.T."/>
            <person name="Hug L.A."/>
            <person name="Sharon I."/>
            <person name="Castelle C.J."/>
            <person name="Probst A.J."/>
            <person name="Thomas B.C."/>
            <person name="Singh A."/>
            <person name="Wilkins M.J."/>
            <person name="Karaoz U."/>
            <person name="Brodie E.L."/>
            <person name="Williams K.H."/>
            <person name="Hubbard S.S."/>
            <person name="Banfield J.F."/>
        </authorList>
    </citation>
    <scope>NUCLEOTIDE SEQUENCE [LARGE SCALE GENOMIC DNA]</scope>
</reference>
<dbReference type="InterPro" id="IPR006094">
    <property type="entry name" value="Oxid_FAD_bind_N"/>
</dbReference>
<keyword evidence="11 16" id="KW-0573">Peptidoglycan synthesis</keyword>
<dbReference type="InterPro" id="IPR011601">
    <property type="entry name" value="MurB_C"/>
</dbReference>
<dbReference type="PANTHER" id="PTHR21071">
    <property type="entry name" value="UDP-N-ACETYLENOLPYRUVOYLGLUCOSAMINE REDUCTASE"/>
    <property type="match status" value="1"/>
</dbReference>
<dbReference type="Pfam" id="PF01565">
    <property type="entry name" value="FAD_binding_4"/>
    <property type="match status" value="1"/>
</dbReference>
<dbReference type="GO" id="GO:0005829">
    <property type="term" value="C:cytosol"/>
    <property type="evidence" value="ECO:0007669"/>
    <property type="project" value="TreeGrafter"/>
</dbReference>
<dbReference type="GO" id="GO:0008762">
    <property type="term" value="F:UDP-N-acetylmuramate dehydrogenase activity"/>
    <property type="evidence" value="ECO:0007669"/>
    <property type="project" value="UniProtKB-UniRule"/>
</dbReference>
<dbReference type="NCBIfam" id="TIGR00179">
    <property type="entry name" value="murB"/>
    <property type="match status" value="1"/>
</dbReference>
<comment type="cofactor">
    <cofactor evidence="1 16">
        <name>FAD</name>
        <dbReference type="ChEBI" id="CHEBI:57692"/>
    </cofactor>
</comment>
<keyword evidence="7 16" id="KW-0285">Flavoprotein</keyword>
<dbReference type="EC" id="1.3.1.98" evidence="16"/>
<dbReference type="GO" id="GO:0051301">
    <property type="term" value="P:cell division"/>
    <property type="evidence" value="ECO:0007669"/>
    <property type="project" value="UniProtKB-KW"/>
</dbReference>
<comment type="subcellular location">
    <subcellularLocation>
        <location evidence="3 16">Cytoplasm</location>
    </subcellularLocation>
</comment>
<dbReference type="SUPFAM" id="SSF56194">
    <property type="entry name" value="Uridine diphospho-N-Acetylenolpyruvylglucosamine reductase, MurB, C-terminal domain"/>
    <property type="match status" value="1"/>
</dbReference>
<evidence type="ECO:0000256" key="1">
    <source>
        <dbReference type="ARBA" id="ARBA00001974"/>
    </source>
</evidence>
<evidence type="ECO:0000256" key="5">
    <source>
        <dbReference type="ARBA" id="ARBA00022490"/>
    </source>
</evidence>
<dbReference type="GO" id="GO:0008360">
    <property type="term" value="P:regulation of cell shape"/>
    <property type="evidence" value="ECO:0007669"/>
    <property type="project" value="UniProtKB-KW"/>
</dbReference>
<dbReference type="STRING" id="1798709.A2538_02075"/>
<name>A0A1F6PD25_9BACT</name>
<evidence type="ECO:0000256" key="16">
    <source>
        <dbReference type="HAMAP-Rule" id="MF_00037"/>
    </source>
</evidence>
<comment type="caution">
    <text evidence="18">The sequence shown here is derived from an EMBL/GenBank/DDBJ whole genome shotgun (WGS) entry which is preliminary data.</text>
</comment>
<keyword evidence="10 16" id="KW-0133">Cell shape</keyword>
<protein>
    <recommendedName>
        <fullName evidence="16">UDP-N-acetylenolpyruvoylglucosamine reductase</fullName>
        <ecNumber evidence="16">1.3.1.98</ecNumber>
    </recommendedName>
    <alternativeName>
        <fullName evidence="16">UDP-N-acetylmuramate dehydrogenase</fullName>
    </alternativeName>
</protein>
<dbReference type="Gene3D" id="3.90.78.10">
    <property type="entry name" value="UDP-N-acetylenolpyruvoylglucosamine reductase, C-terminal domain"/>
    <property type="match status" value="1"/>
</dbReference>
<evidence type="ECO:0000256" key="12">
    <source>
        <dbReference type="ARBA" id="ARBA00023002"/>
    </source>
</evidence>
<dbReference type="PROSITE" id="PS51387">
    <property type="entry name" value="FAD_PCMH"/>
    <property type="match status" value="1"/>
</dbReference>
<dbReference type="InterPro" id="IPR016169">
    <property type="entry name" value="FAD-bd_PCMH_sub2"/>
</dbReference>
<accession>A0A1F6PD25</accession>
<comment type="pathway">
    <text evidence="4 16">Cell wall biogenesis; peptidoglycan biosynthesis.</text>
</comment>
<evidence type="ECO:0000256" key="6">
    <source>
        <dbReference type="ARBA" id="ARBA00022618"/>
    </source>
</evidence>
<feature type="active site" evidence="16">
    <location>
        <position position="308"/>
    </location>
</feature>
<dbReference type="PANTHER" id="PTHR21071:SF4">
    <property type="entry name" value="UDP-N-ACETYLENOLPYRUVOYLGLUCOSAMINE REDUCTASE"/>
    <property type="match status" value="1"/>
</dbReference>